<feature type="compositionally biased region" description="Low complexity" evidence="1">
    <location>
        <begin position="280"/>
        <end position="289"/>
    </location>
</feature>
<feature type="region of interest" description="Disordered" evidence="1">
    <location>
        <begin position="129"/>
        <end position="226"/>
    </location>
</feature>
<sequence length="332" mass="34347">MLQYQPRRRKAGRARGGQQAQQAQQDRPTPGLAAIVKAEEMEAPSSSCQGYPQRSDVSARTTPDACTSSSPAPAPAQSPLLHPAFSPGGGLHPVAVAAHHHADPRAALPRSPYGDADAPLYASHFQAQPAAHAAHAHGNPHDGQYHAHLGLGGLGGLGSPHHHQPHQPHQLQDRVVKPSYPCARSPYHHHHHHHQYGTYGPHSSYSAPGPTPTPGPGSAPAPGGLYLGVQGDAGPTCGPSASHAHAGFVVHGAHVLGPDASSPAFPHVHNVVHNVVHGGHSGHGHAVGNPGYSQVSAHPHPHAPLGPGSAAAQGVQPYPYQPYCSPTSQKYS</sequence>
<feature type="compositionally biased region" description="Low complexity" evidence="1">
    <location>
        <begin position="303"/>
        <end position="312"/>
    </location>
</feature>
<feature type="compositionally biased region" description="Low complexity" evidence="1">
    <location>
        <begin position="16"/>
        <end position="27"/>
    </location>
</feature>
<feature type="compositionally biased region" description="Basic residues" evidence="1">
    <location>
        <begin position="186"/>
        <end position="195"/>
    </location>
</feature>
<feature type="compositionally biased region" description="Low complexity" evidence="1">
    <location>
        <begin position="68"/>
        <end position="84"/>
    </location>
</feature>
<protein>
    <submittedName>
        <fullName evidence="2">Maestro heat-like repeat-containing protein family member 7</fullName>
    </submittedName>
</protein>
<feature type="compositionally biased region" description="Pro residues" evidence="1">
    <location>
        <begin position="209"/>
        <end position="219"/>
    </location>
</feature>
<accession>A0AAE1LBC8</accession>
<reference evidence="2" key="2">
    <citation type="journal article" date="2023" name="BMC Genomics">
        <title>Pest status, molecular evolution, and epigenetic factors derived from the genome assembly of Frankliniella fusca, a thysanopteran phytovirus vector.</title>
        <authorList>
            <person name="Catto M.A."/>
            <person name="Labadie P.E."/>
            <person name="Jacobson A.L."/>
            <person name="Kennedy G.G."/>
            <person name="Srinivasan R."/>
            <person name="Hunt B.G."/>
        </authorList>
    </citation>
    <scope>NUCLEOTIDE SEQUENCE</scope>
    <source>
        <strain evidence="2">PL_HMW_Pooled</strain>
    </source>
</reference>
<feature type="region of interest" description="Disordered" evidence="1">
    <location>
        <begin position="280"/>
        <end position="318"/>
    </location>
</feature>
<dbReference type="Proteomes" id="UP001219518">
    <property type="component" value="Unassembled WGS sequence"/>
</dbReference>
<evidence type="ECO:0000313" key="3">
    <source>
        <dbReference type="Proteomes" id="UP001219518"/>
    </source>
</evidence>
<dbReference type="EMBL" id="JAHWGI010000294">
    <property type="protein sequence ID" value="KAK3912529.1"/>
    <property type="molecule type" value="Genomic_DNA"/>
</dbReference>
<comment type="caution">
    <text evidence="2">The sequence shown here is derived from an EMBL/GenBank/DDBJ whole genome shotgun (WGS) entry which is preliminary data.</text>
</comment>
<name>A0AAE1LBC8_9NEOP</name>
<keyword evidence="3" id="KW-1185">Reference proteome</keyword>
<feature type="compositionally biased region" description="Basic residues" evidence="1">
    <location>
        <begin position="1"/>
        <end position="13"/>
    </location>
</feature>
<proteinExistence type="predicted"/>
<gene>
    <name evidence="2" type="ORF">KUF71_022100</name>
</gene>
<organism evidence="2 3">
    <name type="scientific">Frankliniella fusca</name>
    <dbReference type="NCBI Taxonomy" id="407009"/>
    <lineage>
        <taxon>Eukaryota</taxon>
        <taxon>Metazoa</taxon>
        <taxon>Ecdysozoa</taxon>
        <taxon>Arthropoda</taxon>
        <taxon>Hexapoda</taxon>
        <taxon>Insecta</taxon>
        <taxon>Pterygota</taxon>
        <taxon>Neoptera</taxon>
        <taxon>Paraneoptera</taxon>
        <taxon>Thysanoptera</taxon>
        <taxon>Terebrantia</taxon>
        <taxon>Thripoidea</taxon>
        <taxon>Thripidae</taxon>
        <taxon>Frankliniella</taxon>
    </lineage>
</organism>
<evidence type="ECO:0000313" key="2">
    <source>
        <dbReference type="EMBL" id="KAK3912529.1"/>
    </source>
</evidence>
<feature type="region of interest" description="Disordered" evidence="1">
    <location>
        <begin position="1"/>
        <end position="87"/>
    </location>
</feature>
<feature type="compositionally biased region" description="Polar residues" evidence="1">
    <location>
        <begin position="44"/>
        <end position="67"/>
    </location>
</feature>
<evidence type="ECO:0000256" key="1">
    <source>
        <dbReference type="SAM" id="MobiDB-lite"/>
    </source>
</evidence>
<reference evidence="2" key="1">
    <citation type="submission" date="2021-07" db="EMBL/GenBank/DDBJ databases">
        <authorList>
            <person name="Catto M.A."/>
            <person name="Jacobson A."/>
            <person name="Kennedy G."/>
            <person name="Labadie P."/>
            <person name="Hunt B.G."/>
            <person name="Srinivasan R."/>
        </authorList>
    </citation>
    <scope>NUCLEOTIDE SEQUENCE</scope>
    <source>
        <strain evidence="2">PL_HMW_Pooled</strain>
        <tissue evidence="2">Head</tissue>
    </source>
</reference>
<dbReference type="AlphaFoldDB" id="A0AAE1LBC8"/>